<evidence type="ECO:0000256" key="2">
    <source>
        <dbReference type="ARBA" id="ARBA00004123"/>
    </source>
</evidence>
<name>A0ABR3JQY4_9AGAR</name>
<comment type="similarity">
    <text evidence="4">Belongs to the snurportin family.</text>
</comment>
<accession>A0ABR3JQY4</accession>
<gene>
    <name evidence="12" type="ORF">HGRIS_000402</name>
</gene>
<evidence type="ECO:0000256" key="4">
    <source>
        <dbReference type="ARBA" id="ARBA00007540"/>
    </source>
</evidence>
<dbReference type="InterPro" id="IPR017336">
    <property type="entry name" value="Snurportin-1"/>
</dbReference>
<evidence type="ECO:0000256" key="7">
    <source>
        <dbReference type="ARBA" id="ARBA00022490"/>
    </source>
</evidence>
<keyword evidence="13" id="KW-1185">Reference proteome</keyword>
<evidence type="ECO:0000313" key="13">
    <source>
        <dbReference type="Proteomes" id="UP001556367"/>
    </source>
</evidence>
<evidence type="ECO:0000256" key="3">
    <source>
        <dbReference type="ARBA" id="ARBA00004496"/>
    </source>
</evidence>
<evidence type="ECO:0000256" key="10">
    <source>
        <dbReference type="SAM" id="MobiDB-lite"/>
    </source>
</evidence>
<dbReference type="PANTHER" id="PTHR13403">
    <property type="entry name" value="SNURPORTIN1 RNUT1 PROTEIN RNA, U TRANSPORTER 1"/>
    <property type="match status" value="1"/>
</dbReference>
<dbReference type="EMBL" id="JASNQZ010000004">
    <property type="protein sequence ID" value="KAL0958248.1"/>
    <property type="molecule type" value="Genomic_DNA"/>
</dbReference>
<protein>
    <recommendedName>
        <fullName evidence="5">Snurportin-1</fullName>
    </recommendedName>
</protein>
<evidence type="ECO:0000256" key="9">
    <source>
        <dbReference type="ARBA" id="ARBA00023242"/>
    </source>
</evidence>
<feature type="compositionally biased region" description="Polar residues" evidence="10">
    <location>
        <begin position="153"/>
        <end position="163"/>
    </location>
</feature>
<feature type="region of interest" description="Disordered" evidence="10">
    <location>
        <begin position="131"/>
        <end position="165"/>
    </location>
</feature>
<feature type="domain" description="Snurportin-1 m3G cap-binding" evidence="11">
    <location>
        <begin position="24"/>
        <end position="132"/>
    </location>
</feature>
<reference evidence="13" key="1">
    <citation type="submission" date="2024-06" db="EMBL/GenBank/DDBJ databases">
        <title>Multi-omics analyses provide insights into the biosynthesis of the anticancer antibiotic pleurotin in Hohenbuehelia grisea.</title>
        <authorList>
            <person name="Weaver J.A."/>
            <person name="Alberti F."/>
        </authorList>
    </citation>
    <scope>NUCLEOTIDE SEQUENCE [LARGE SCALE GENOMIC DNA]</scope>
    <source>
        <strain evidence="13">T-177</strain>
    </source>
</reference>
<evidence type="ECO:0000256" key="8">
    <source>
        <dbReference type="ARBA" id="ARBA00022884"/>
    </source>
</evidence>
<keyword evidence="6" id="KW-0813">Transport</keyword>
<comment type="caution">
    <text evidence="12">The sequence shown here is derived from an EMBL/GenBank/DDBJ whole genome shotgun (WGS) entry which is preliminary data.</text>
</comment>
<comment type="subcellular location">
    <subcellularLocation>
        <location evidence="3">Cytoplasm</location>
    </subcellularLocation>
    <subcellularLocation>
        <location evidence="2">Nucleus</location>
    </subcellularLocation>
</comment>
<dbReference type="Proteomes" id="UP001556367">
    <property type="component" value="Unassembled WGS sequence"/>
</dbReference>
<keyword evidence="8" id="KW-0694">RNA-binding</keyword>
<evidence type="ECO:0000256" key="6">
    <source>
        <dbReference type="ARBA" id="ARBA00022448"/>
    </source>
</evidence>
<organism evidence="12 13">
    <name type="scientific">Hohenbuehelia grisea</name>
    <dbReference type="NCBI Taxonomy" id="104357"/>
    <lineage>
        <taxon>Eukaryota</taxon>
        <taxon>Fungi</taxon>
        <taxon>Dikarya</taxon>
        <taxon>Basidiomycota</taxon>
        <taxon>Agaricomycotina</taxon>
        <taxon>Agaricomycetes</taxon>
        <taxon>Agaricomycetidae</taxon>
        <taxon>Agaricales</taxon>
        <taxon>Pleurotineae</taxon>
        <taxon>Pleurotaceae</taxon>
        <taxon>Hohenbuehelia</taxon>
    </lineage>
</organism>
<dbReference type="SUPFAM" id="SSF56091">
    <property type="entry name" value="DNA ligase/mRNA capping enzyme, catalytic domain"/>
    <property type="match status" value="1"/>
</dbReference>
<evidence type="ECO:0000256" key="1">
    <source>
        <dbReference type="ARBA" id="ARBA00003975"/>
    </source>
</evidence>
<evidence type="ECO:0000313" key="12">
    <source>
        <dbReference type="EMBL" id="KAL0958248.1"/>
    </source>
</evidence>
<proteinExistence type="inferred from homology"/>
<comment type="function">
    <text evidence="1">Functions as an U snRNP-specific nuclear import adapter. Involved in the trimethylguanosine (m3G)-cap-dependent nuclear import of U snRNPs. Binds specifically to the terminal m3G-cap U snRNAs.</text>
</comment>
<evidence type="ECO:0000256" key="5">
    <source>
        <dbReference type="ARBA" id="ARBA00016034"/>
    </source>
</evidence>
<evidence type="ECO:0000259" key="11">
    <source>
        <dbReference type="Pfam" id="PF21974"/>
    </source>
</evidence>
<sequence>MYAELLEMTDDFAWSEYREGPDGLPDDLESGWVAVSPVPVGKRCLAVTHQSSGPNGIAPNTTLRSRLLGKPLMPRFPSSLPPSTVLDCILDANWRTNGILHILDVLKWKGQDVGDCETPFRFWWRDTRLAELPPSPPPSMTGSTTKPGDAEQPHQSLQGQGSIPGQDLADTRYQFSYPNTLIPIPYHTDTTLTNLATQVIPMARSTRPVPISIPDPHAIAPSEAMAVDNSTQAPPPLIGTAVEVSADGLLLYMSEASYEAGTSPLSTWVPIVGYTENDQASSQATSRDRPLDLFERHVKRRLAINLGHVDTVIPDVEM</sequence>
<dbReference type="Pfam" id="PF21974">
    <property type="entry name" value="SPN1_m3Gcap_bd"/>
    <property type="match status" value="1"/>
</dbReference>
<dbReference type="PANTHER" id="PTHR13403:SF6">
    <property type="entry name" value="SNURPORTIN-1"/>
    <property type="match status" value="1"/>
</dbReference>
<dbReference type="Gene3D" id="3.30.470.30">
    <property type="entry name" value="DNA ligase/mRNA capping enzyme"/>
    <property type="match status" value="1"/>
</dbReference>
<dbReference type="InterPro" id="IPR047857">
    <property type="entry name" value="Snurportin1_C"/>
</dbReference>
<keyword evidence="9" id="KW-0539">Nucleus</keyword>
<keyword evidence="7" id="KW-0963">Cytoplasm</keyword>